<proteinExistence type="predicted"/>
<comment type="caution">
    <text evidence="1">The sequence shown here is derived from an EMBL/GenBank/DDBJ whole genome shotgun (WGS) entry which is preliminary data.</text>
</comment>
<evidence type="ECO:0008006" key="3">
    <source>
        <dbReference type="Google" id="ProtNLM"/>
    </source>
</evidence>
<evidence type="ECO:0000313" key="1">
    <source>
        <dbReference type="EMBL" id="NUW45860.1"/>
    </source>
</evidence>
<reference evidence="1 2" key="1">
    <citation type="submission" date="2020-06" db="EMBL/GenBank/DDBJ databases">
        <authorList>
            <person name="Chanama M."/>
        </authorList>
    </citation>
    <scope>NUCLEOTIDE SEQUENCE [LARGE SCALE GENOMIC DNA]</scope>
    <source>
        <strain evidence="1 2">TBRC6557</strain>
    </source>
</reference>
<evidence type="ECO:0000313" key="2">
    <source>
        <dbReference type="Proteomes" id="UP000546126"/>
    </source>
</evidence>
<name>A0A7Y6MGA3_9ACTN</name>
<dbReference type="Proteomes" id="UP000546126">
    <property type="component" value="Unassembled WGS sequence"/>
</dbReference>
<gene>
    <name evidence="1" type="ORF">HT134_37960</name>
</gene>
<dbReference type="RefSeq" id="WP_175605319.1">
    <property type="nucleotide sequence ID" value="NZ_JABWGO010000013.1"/>
</dbReference>
<protein>
    <recommendedName>
        <fullName evidence="3">Immunity protein 7</fullName>
    </recommendedName>
</protein>
<dbReference type="AlphaFoldDB" id="A0A7Y6MGA3"/>
<keyword evidence="2" id="KW-1185">Reference proteome</keyword>
<organism evidence="1 2">
    <name type="scientific">Nonomuraea rhodomycinica</name>
    <dbReference type="NCBI Taxonomy" id="1712872"/>
    <lineage>
        <taxon>Bacteria</taxon>
        <taxon>Bacillati</taxon>
        <taxon>Actinomycetota</taxon>
        <taxon>Actinomycetes</taxon>
        <taxon>Streptosporangiales</taxon>
        <taxon>Streptosporangiaceae</taxon>
        <taxon>Nonomuraea</taxon>
    </lineage>
</organism>
<accession>A0A7Y6MGA3</accession>
<dbReference type="EMBL" id="JABWGO010000013">
    <property type="protein sequence ID" value="NUW45860.1"/>
    <property type="molecule type" value="Genomic_DNA"/>
</dbReference>
<sequence length="112" mass="12925">MGTWIYVRGWLEFYGQRAEAQDIIRRGEGKGWTFPEGGWLDAACYARSVRDADEVLAPLRQIAALPAIDEDGDRVCGLFFAFHEKNGQEEWQIRDGDVLIRPASPRYDYLWK</sequence>